<organism evidence="1 2">
    <name type="scientific">Penicillium cf. griseofulvum</name>
    <dbReference type="NCBI Taxonomy" id="2972120"/>
    <lineage>
        <taxon>Eukaryota</taxon>
        <taxon>Fungi</taxon>
        <taxon>Dikarya</taxon>
        <taxon>Ascomycota</taxon>
        <taxon>Pezizomycotina</taxon>
        <taxon>Eurotiomycetes</taxon>
        <taxon>Eurotiomycetidae</taxon>
        <taxon>Eurotiales</taxon>
        <taxon>Aspergillaceae</taxon>
        <taxon>Penicillium</taxon>
    </lineage>
</organism>
<sequence length="63" mass="6228">MQGVGEDSGTSSLIGVPRPCSALTTADLKRGGGTTAMMKGSGEWGECEKKASCLSIPGVVGAV</sequence>
<accession>A0A9W9J885</accession>
<reference evidence="1" key="1">
    <citation type="submission" date="2022-11" db="EMBL/GenBank/DDBJ databases">
        <authorList>
            <person name="Petersen C."/>
        </authorList>
    </citation>
    <scope>NUCLEOTIDE SEQUENCE</scope>
    <source>
        <strain evidence="1">IBT 16849</strain>
    </source>
</reference>
<name>A0A9W9J885_9EURO</name>
<protein>
    <submittedName>
        <fullName evidence="1">Uncharacterized protein</fullName>
    </submittedName>
</protein>
<proteinExistence type="predicted"/>
<comment type="caution">
    <text evidence="1">The sequence shown here is derived from an EMBL/GenBank/DDBJ whole genome shotgun (WGS) entry which is preliminary data.</text>
</comment>
<gene>
    <name evidence="1" type="ORF">N7472_008480</name>
</gene>
<evidence type="ECO:0000313" key="2">
    <source>
        <dbReference type="Proteomes" id="UP001150879"/>
    </source>
</evidence>
<dbReference type="Proteomes" id="UP001150879">
    <property type="component" value="Unassembled WGS sequence"/>
</dbReference>
<dbReference type="EMBL" id="JAPQKP010000005">
    <property type="protein sequence ID" value="KAJ5189466.1"/>
    <property type="molecule type" value="Genomic_DNA"/>
</dbReference>
<evidence type="ECO:0000313" key="1">
    <source>
        <dbReference type="EMBL" id="KAJ5189466.1"/>
    </source>
</evidence>
<reference evidence="1" key="2">
    <citation type="journal article" date="2023" name="IMA Fungus">
        <title>Comparative genomic study of the Penicillium genus elucidates a diverse pangenome and 15 lateral gene transfer events.</title>
        <authorList>
            <person name="Petersen C."/>
            <person name="Sorensen T."/>
            <person name="Nielsen M.R."/>
            <person name="Sondergaard T.E."/>
            <person name="Sorensen J.L."/>
            <person name="Fitzpatrick D.A."/>
            <person name="Frisvad J.C."/>
            <person name="Nielsen K.L."/>
        </authorList>
    </citation>
    <scope>NUCLEOTIDE SEQUENCE</scope>
    <source>
        <strain evidence="1">IBT 16849</strain>
    </source>
</reference>
<dbReference type="AlphaFoldDB" id="A0A9W9J885"/>
<keyword evidence="2" id="KW-1185">Reference proteome</keyword>